<sequence length="140" mass="15753">MIQYALVCENAHRFDAWFGNAEAYEAQHARKLVTCPVCDSAHVEKALMAPAVRTQKEKVAVSAGHPEHQKIREALRALRRKVETEADYVGERFAEEARKIHYGEADQRGIYGEASRDEVTGLLEDGIEIMPLPVLPDDHN</sequence>
<dbReference type="Pfam" id="PF06676">
    <property type="entry name" value="DUF1178"/>
    <property type="match status" value="1"/>
</dbReference>
<keyword evidence="2" id="KW-1185">Reference proteome</keyword>
<reference evidence="1" key="1">
    <citation type="journal article" date="2014" name="Int. J. Syst. Evol. Microbiol.">
        <title>Complete genome sequence of Corynebacterium casei LMG S-19264T (=DSM 44701T), isolated from a smear-ripened cheese.</title>
        <authorList>
            <consortium name="US DOE Joint Genome Institute (JGI-PGF)"/>
            <person name="Walter F."/>
            <person name="Albersmeier A."/>
            <person name="Kalinowski J."/>
            <person name="Ruckert C."/>
        </authorList>
    </citation>
    <scope>NUCLEOTIDE SEQUENCE</scope>
    <source>
        <strain evidence="1">KCTC 32437</strain>
    </source>
</reference>
<reference evidence="1" key="2">
    <citation type="submission" date="2020-09" db="EMBL/GenBank/DDBJ databases">
        <authorList>
            <person name="Sun Q."/>
            <person name="Kim S."/>
        </authorList>
    </citation>
    <scope>NUCLEOTIDE SEQUENCE</scope>
    <source>
        <strain evidence="1">KCTC 32437</strain>
    </source>
</reference>
<dbReference type="PIRSF" id="PIRSF032131">
    <property type="entry name" value="UCP032131"/>
    <property type="match status" value="1"/>
</dbReference>
<evidence type="ECO:0008006" key="3">
    <source>
        <dbReference type="Google" id="ProtNLM"/>
    </source>
</evidence>
<evidence type="ECO:0000313" key="1">
    <source>
        <dbReference type="EMBL" id="GHA26802.1"/>
    </source>
</evidence>
<gene>
    <name evidence="1" type="ORF">GCM10007989_23270</name>
</gene>
<dbReference type="RefSeq" id="WP_189425841.1">
    <property type="nucleotide sequence ID" value="NZ_BMZE01000002.1"/>
</dbReference>
<proteinExistence type="predicted"/>
<organism evidence="1 2">
    <name type="scientific">Devosia pacifica</name>
    <dbReference type="NCBI Taxonomy" id="1335967"/>
    <lineage>
        <taxon>Bacteria</taxon>
        <taxon>Pseudomonadati</taxon>
        <taxon>Pseudomonadota</taxon>
        <taxon>Alphaproteobacteria</taxon>
        <taxon>Hyphomicrobiales</taxon>
        <taxon>Devosiaceae</taxon>
        <taxon>Devosia</taxon>
    </lineage>
</organism>
<dbReference type="Proteomes" id="UP000646579">
    <property type="component" value="Unassembled WGS sequence"/>
</dbReference>
<accession>A0A918S8R7</accession>
<dbReference type="InterPro" id="IPR009562">
    <property type="entry name" value="DUF1178"/>
</dbReference>
<comment type="caution">
    <text evidence="1">The sequence shown here is derived from an EMBL/GenBank/DDBJ whole genome shotgun (WGS) entry which is preliminary data.</text>
</comment>
<protein>
    <recommendedName>
        <fullName evidence="3">DUF1178 domain-containing protein</fullName>
    </recommendedName>
</protein>
<dbReference type="AlphaFoldDB" id="A0A918S8R7"/>
<dbReference type="EMBL" id="BMZE01000002">
    <property type="protein sequence ID" value="GHA26802.1"/>
    <property type="molecule type" value="Genomic_DNA"/>
</dbReference>
<name>A0A918S8R7_9HYPH</name>
<evidence type="ECO:0000313" key="2">
    <source>
        <dbReference type="Proteomes" id="UP000646579"/>
    </source>
</evidence>